<dbReference type="PANTHER" id="PTHR34322">
    <property type="entry name" value="TRANSPOSASE, Y1_TNP DOMAIN-CONTAINING"/>
    <property type="match status" value="1"/>
</dbReference>
<evidence type="ECO:0000313" key="3">
    <source>
        <dbReference type="EMBL" id="VFJ95276.1"/>
    </source>
</evidence>
<dbReference type="InterPro" id="IPR036515">
    <property type="entry name" value="Transposase_17_sf"/>
</dbReference>
<dbReference type="SUPFAM" id="SSF143422">
    <property type="entry name" value="Transposase IS200-like"/>
    <property type="match status" value="1"/>
</dbReference>
<dbReference type="GO" id="GO:0003677">
    <property type="term" value="F:DNA binding"/>
    <property type="evidence" value="ECO:0007669"/>
    <property type="project" value="InterPro"/>
</dbReference>
<dbReference type="EMBL" id="CAADFI010000074">
    <property type="protein sequence ID" value="VFJ95276.1"/>
    <property type="molecule type" value="Genomic_DNA"/>
</dbReference>
<sequence>MARLPRIVIPGHPHHITQRGNRRSRVFFDEGDYVLYVDLLSEAALKFGTEIWSYCLMPNHVHLIAVPSDKNGLRETFADAAILAISMHT</sequence>
<gene>
    <name evidence="2" type="ORF">BECKH772A_GA0070896_1007118</name>
    <name evidence="3" type="ORF">BECKH772B_GA0070898_1007418</name>
    <name evidence="4" type="ORF">BECKH772C_GA0070978_1007018</name>
</gene>
<dbReference type="EMBL" id="CAADFG010000071">
    <property type="protein sequence ID" value="VFJ94392.1"/>
    <property type="molecule type" value="Genomic_DNA"/>
</dbReference>
<dbReference type="Pfam" id="PF01797">
    <property type="entry name" value="Y1_Tnp"/>
    <property type="match status" value="1"/>
</dbReference>
<name>A0A450VA86_9GAMM</name>
<evidence type="ECO:0000313" key="4">
    <source>
        <dbReference type="EMBL" id="VFK01688.1"/>
    </source>
</evidence>
<dbReference type="EMBL" id="CAADFJ010000070">
    <property type="protein sequence ID" value="VFK01688.1"/>
    <property type="molecule type" value="Genomic_DNA"/>
</dbReference>
<proteinExistence type="predicted"/>
<dbReference type="AlphaFoldDB" id="A0A450VA86"/>
<evidence type="ECO:0000259" key="1">
    <source>
        <dbReference type="SMART" id="SM01321"/>
    </source>
</evidence>
<organism evidence="4">
    <name type="scientific">Candidatus Kentrum eta</name>
    <dbReference type="NCBI Taxonomy" id="2126337"/>
    <lineage>
        <taxon>Bacteria</taxon>
        <taxon>Pseudomonadati</taxon>
        <taxon>Pseudomonadota</taxon>
        <taxon>Gammaproteobacteria</taxon>
        <taxon>Candidatus Kentrum</taxon>
    </lineage>
</organism>
<protein>
    <submittedName>
        <fullName evidence="4">Transposase IS200 like</fullName>
    </submittedName>
</protein>
<reference evidence="4" key="1">
    <citation type="submission" date="2019-02" db="EMBL/GenBank/DDBJ databases">
        <authorList>
            <person name="Gruber-Vodicka R. H."/>
            <person name="Seah K. B. B."/>
        </authorList>
    </citation>
    <scope>NUCLEOTIDE SEQUENCE</scope>
    <source>
        <strain evidence="4">BECK_SA2B12</strain>
        <strain evidence="2">BECK_SA2B15</strain>
        <strain evidence="3">BECK_SA2B20</strain>
    </source>
</reference>
<dbReference type="PANTHER" id="PTHR34322:SF2">
    <property type="entry name" value="TRANSPOSASE IS200-LIKE DOMAIN-CONTAINING PROTEIN"/>
    <property type="match status" value="1"/>
</dbReference>
<dbReference type="InterPro" id="IPR002686">
    <property type="entry name" value="Transposase_17"/>
</dbReference>
<accession>A0A450VA86</accession>
<dbReference type="Gene3D" id="3.30.70.1290">
    <property type="entry name" value="Transposase IS200-like"/>
    <property type="match status" value="1"/>
</dbReference>
<dbReference type="GO" id="GO:0006313">
    <property type="term" value="P:DNA transposition"/>
    <property type="evidence" value="ECO:0007669"/>
    <property type="project" value="InterPro"/>
</dbReference>
<evidence type="ECO:0000313" key="2">
    <source>
        <dbReference type="EMBL" id="VFJ94392.1"/>
    </source>
</evidence>
<feature type="domain" description="Transposase IS200-like" evidence="1">
    <location>
        <begin position="9"/>
        <end position="88"/>
    </location>
</feature>
<dbReference type="SMART" id="SM01321">
    <property type="entry name" value="Y1_Tnp"/>
    <property type="match status" value="1"/>
</dbReference>
<dbReference type="GO" id="GO:0004803">
    <property type="term" value="F:transposase activity"/>
    <property type="evidence" value="ECO:0007669"/>
    <property type="project" value="InterPro"/>
</dbReference>